<feature type="region of interest" description="Disordered" evidence="1">
    <location>
        <begin position="1"/>
        <end position="96"/>
    </location>
</feature>
<dbReference type="OrthoDB" id="540492at2759"/>
<organism evidence="2 3">
    <name type="scientific">Edaphochlamys debaryana</name>
    <dbReference type="NCBI Taxonomy" id="47281"/>
    <lineage>
        <taxon>Eukaryota</taxon>
        <taxon>Viridiplantae</taxon>
        <taxon>Chlorophyta</taxon>
        <taxon>core chlorophytes</taxon>
        <taxon>Chlorophyceae</taxon>
        <taxon>CS clade</taxon>
        <taxon>Chlamydomonadales</taxon>
        <taxon>Chlamydomonadales incertae sedis</taxon>
        <taxon>Edaphochlamys</taxon>
    </lineage>
</organism>
<evidence type="ECO:0000313" key="2">
    <source>
        <dbReference type="EMBL" id="KAG2498352.1"/>
    </source>
</evidence>
<feature type="compositionally biased region" description="Gly residues" evidence="1">
    <location>
        <begin position="79"/>
        <end position="96"/>
    </location>
</feature>
<dbReference type="AlphaFoldDB" id="A0A835YBC2"/>
<proteinExistence type="predicted"/>
<feature type="compositionally biased region" description="Basic and acidic residues" evidence="1">
    <location>
        <begin position="1"/>
        <end position="23"/>
    </location>
</feature>
<reference evidence="2" key="1">
    <citation type="journal article" date="2020" name="bioRxiv">
        <title>Comparative genomics of Chlamydomonas.</title>
        <authorList>
            <person name="Craig R.J."/>
            <person name="Hasan A.R."/>
            <person name="Ness R.W."/>
            <person name="Keightley P.D."/>
        </authorList>
    </citation>
    <scope>NUCLEOTIDE SEQUENCE</scope>
    <source>
        <strain evidence="2">CCAP 11/70</strain>
    </source>
</reference>
<accession>A0A835YBC2</accession>
<sequence>MSDTDKAQSRNEVAQEKFGKDFEELSSMEKIQVGGTLGGRSRGDQQGGDHQAHLDNVAQEKFGKPFSELDSMQRIQVGGTVGGQSGGQYTGTGGDS</sequence>
<name>A0A835YBC2_9CHLO</name>
<keyword evidence="3" id="KW-1185">Reference proteome</keyword>
<comment type="caution">
    <text evidence="2">The sequence shown here is derived from an EMBL/GenBank/DDBJ whole genome shotgun (WGS) entry which is preliminary data.</text>
</comment>
<protein>
    <submittedName>
        <fullName evidence="2">Uncharacterized protein</fullName>
    </submittedName>
</protein>
<evidence type="ECO:0000256" key="1">
    <source>
        <dbReference type="SAM" id="MobiDB-lite"/>
    </source>
</evidence>
<gene>
    <name evidence="2" type="ORF">HYH03_003611</name>
</gene>
<dbReference type="EMBL" id="JAEHOE010000010">
    <property type="protein sequence ID" value="KAG2498352.1"/>
    <property type="molecule type" value="Genomic_DNA"/>
</dbReference>
<evidence type="ECO:0000313" key="3">
    <source>
        <dbReference type="Proteomes" id="UP000612055"/>
    </source>
</evidence>
<dbReference type="Proteomes" id="UP000612055">
    <property type="component" value="Unassembled WGS sequence"/>
</dbReference>